<dbReference type="EMBL" id="JACHHG010000003">
    <property type="protein sequence ID" value="MBB6097561.1"/>
    <property type="molecule type" value="Genomic_DNA"/>
</dbReference>
<keyword evidence="2" id="KW-1185">Reference proteome</keyword>
<reference evidence="1 2" key="1">
    <citation type="submission" date="2020-08" db="EMBL/GenBank/DDBJ databases">
        <title>Genomic Encyclopedia of Type Strains, Phase IV (KMG-IV): sequencing the most valuable type-strain genomes for metagenomic binning, comparative biology and taxonomic classification.</title>
        <authorList>
            <person name="Goeker M."/>
        </authorList>
    </citation>
    <scope>NUCLEOTIDE SEQUENCE [LARGE SCALE GENOMIC DNA]</scope>
    <source>
        <strain evidence="1 2">DSM 21458</strain>
    </source>
</reference>
<protein>
    <submittedName>
        <fullName evidence="1">Uncharacterized protein</fullName>
    </submittedName>
</protein>
<gene>
    <name evidence="1" type="ORF">HNR42_000978</name>
</gene>
<organism evidence="1 2">
    <name type="scientific">Deinobacterium chartae</name>
    <dbReference type="NCBI Taxonomy" id="521158"/>
    <lineage>
        <taxon>Bacteria</taxon>
        <taxon>Thermotogati</taxon>
        <taxon>Deinococcota</taxon>
        <taxon>Deinococci</taxon>
        <taxon>Deinococcales</taxon>
        <taxon>Deinococcaceae</taxon>
        <taxon>Deinobacterium</taxon>
    </lineage>
</organism>
<dbReference type="RefSeq" id="WP_183985115.1">
    <property type="nucleotide sequence ID" value="NZ_JACHHG010000003.1"/>
</dbReference>
<evidence type="ECO:0000313" key="2">
    <source>
        <dbReference type="Proteomes" id="UP000569951"/>
    </source>
</evidence>
<dbReference type="Proteomes" id="UP000569951">
    <property type="component" value="Unassembled WGS sequence"/>
</dbReference>
<proteinExistence type="predicted"/>
<dbReference type="AlphaFoldDB" id="A0A841HVM5"/>
<comment type="caution">
    <text evidence="1">The sequence shown here is derived from an EMBL/GenBank/DDBJ whole genome shotgun (WGS) entry which is preliminary data.</text>
</comment>
<accession>A0A841HVM5</accession>
<sequence length="92" mass="10118">MPQTLTRPNTNSSSNATAQAATVYLEVLSTLPGQNTPPAPEVRGWTLRMWPYAALGDFILEARALEAGRSLQDLIAQLGTHHLEVLAWRQHV</sequence>
<evidence type="ECO:0000313" key="1">
    <source>
        <dbReference type="EMBL" id="MBB6097561.1"/>
    </source>
</evidence>
<name>A0A841HVM5_9DEIO</name>